<protein>
    <submittedName>
        <fullName evidence="4">Trans-aconitate 2-methyltransferase</fullName>
    </submittedName>
</protein>
<organism evidence="4 5">
    <name type="scientific">Plakobranchus ocellatus</name>
    <dbReference type="NCBI Taxonomy" id="259542"/>
    <lineage>
        <taxon>Eukaryota</taxon>
        <taxon>Metazoa</taxon>
        <taxon>Spiralia</taxon>
        <taxon>Lophotrochozoa</taxon>
        <taxon>Mollusca</taxon>
        <taxon>Gastropoda</taxon>
        <taxon>Heterobranchia</taxon>
        <taxon>Euthyneura</taxon>
        <taxon>Panpulmonata</taxon>
        <taxon>Sacoglossa</taxon>
        <taxon>Placobranchoidea</taxon>
        <taxon>Plakobranchidae</taxon>
        <taxon>Plakobranchus</taxon>
    </lineage>
</organism>
<dbReference type="InterPro" id="IPR041698">
    <property type="entry name" value="Methyltransf_25"/>
</dbReference>
<dbReference type="PANTHER" id="PTHR44942:SF4">
    <property type="entry name" value="METHYLTRANSFERASE TYPE 11 DOMAIN-CONTAINING PROTEIN"/>
    <property type="match status" value="1"/>
</dbReference>
<evidence type="ECO:0000313" key="4">
    <source>
        <dbReference type="EMBL" id="GFN84080.1"/>
    </source>
</evidence>
<dbReference type="CDD" id="cd02440">
    <property type="entry name" value="AdoMet_MTases"/>
    <property type="match status" value="1"/>
</dbReference>
<dbReference type="EMBL" id="BLXT01001278">
    <property type="protein sequence ID" value="GFN84080.1"/>
    <property type="molecule type" value="Genomic_DNA"/>
</dbReference>
<gene>
    <name evidence="4" type="ORF">PoB_001058600</name>
</gene>
<evidence type="ECO:0000256" key="1">
    <source>
        <dbReference type="ARBA" id="ARBA00022603"/>
    </source>
</evidence>
<keyword evidence="2" id="KW-0808">Transferase</keyword>
<keyword evidence="1" id="KW-0489">Methyltransferase</keyword>
<proteinExistence type="predicted"/>
<dbReference type="GO" id="GO:0008168">
    <property type="term" value="F:methyltransferase activity"/>
    <property type="evidence" value="ECO:0007669"/>
    <property type="project" value="UniProtKB-KW"/>
</dbReference>
<dbReference type="InterPro" id="IPR051052">
    <property type="entry name" value="Diverse_substrate_MTase"/>
</dbReference>
<reference evidence="4 5" key="1">
    <citation type="journal article" date="2021" name="Elife">
        <title>Chloroplast acquisition without the gene transfer in kleptoplastic sea slugs, Plakobranchus ocellatus.</title>
        <authorList>
            <person name="Maeda T."/>
            <person name="Takahashi S."/>
            <person name="Yoshida T."/>
            <person name="Shimamura S."/>
            <person name="Takaki Y."/>
            <person name="Nagai Y."/>
            <person name="Toyoda A."/>
            <person name="Suzuki Y."/>
            <person name="Arimoto A."/>
            <person name="Ishii H."/>
            <person name="Satoh N."/>
            <person name="Nishiyama T."/>
            <person name="Hasebe M."/>
            <person name="Maruyama T."/>
            <person name="Minagawa J."/>
            <person name="Obokata J."/>
            <person name="Shigenobu S."/>
        </authorList>
    </citation>
    <scope>NUCLEOTIDE SEQUENCE [LARGE SCALE GENOMIC DNA]</scope>
</reference>
<comment type="caution">
    <text evidence="4">The sequence shown here is derived from an EMBL/GenBank/DDBJ whole genome shotgun (WGS) entry which is preliminary data.</text>
</comment>
<dbReference type="SUPFAM" id="SSF53335">
    <property type="entry name" value="S-adenosyl-L-methionine-dependent methyltransferases"/>
    <property type="match status" value="1"/>
</dbReference>
<keyword evidence="5" id="KW-1185">Reference proteome</keyword>
<dbReference type="Proteomes" id="UP000735302">
    <property type="component" value="Unassembled WGS sequence"/>
</dbReference>
<dbReference type="PANTHER" id="PTHR44942">
    <property type="entry name" value="METHYLTRANSF_11 DOMAIN-CONTAINING PROTEIN"/>
    <property type="match status" value="1"/>
</dbReference>
<dbReference type="AlphaFoldDB" id="A0AAV3Y9Z4"/>
<accession>A0AAV3Y9Z4</accession>
<dbReference type="GO" id="GO:0032259">
    <property type="term" value="P:methylation"/>
    <property type="evidence" value="ECO:0007669"/>
    <property type="project" value="UniProtKB-KW"/>
</dbReference>
<dbReference type="InterPro" id="IPR029063">
    <property type="entry name" value="SAM-dependent_MTases_sf"/>
</dbReference>
<evidence type="ECO:0000313" key="5">
    <source>
        <dbReference type="Proteomes" id="UP000735302"/>
    </source>
</evidence>
<sequence>MEKSRTAEDFSDIGVSRIFLDESISRAYAQHRHCYTEEVFQIISDYCRENLPELNLAIDVGCGPGNSTVGFTKHFKQVIGVDMSEAQIAQAPKNIPNCQFKLGFATNLDFLEPCSVDLVACGMAINLISKPAFYREADRVLKPGGTFAVFGYGAPFCANKQMDDIFKWVYDVAKSHVGEELREVAEKYPGLELPYPGWIKNEDVLITTEGTPEEYMELVNILNQAMIHCGYRDESFLETVKKRMAEVREVLREGTGSDVRNCQMFFPAVIYLAHKPF</sequence>
<dbReference type="Pfam" id="PF13649">
    <property type="entry name" value="Methyltransf_25"/>
    <property type="match status" value="1"/>
</dbReference>
<evidence type="ECO:0000256" key="2">
    <source>
        <dbReference type="ARBA" id="ARBA00022679"/>
    </source>
</evidence>
<name>A0AAV3Y9Z4_9GAST</name>
<dbReference type="Gene3D" id="3.40.50.150">
    <property type="entry name" value="Vaccinia Virus protein VP39"/>
    <property type="match status" value="1"/>
</dbReference>
<evidence type="ECO:0000259" key="3">
    <source>
        <dbReference type="Pfam" id="PF13649"/>
    </source>
</evidence>
<feature type="domain" description="Methyltransferase" evidence="3">
    <location>
        <begin position="58"/>
        <end position="145"/>
    </location>
</feature>